<name>A0A917FDR0_9BACL</name>
<comment type="caution">
    <text evidence="1">The sequence shown here is derived from an EMBL/GenBank/DDBJ whole genome shotgun (WGS) entry which is preliminary data.</text>
</comment>
<reference evidence="1" key="2">
    <citation type="submission" date="2020-09" db="EMBL/GenBank/DDBJ databases">
        <authorList>
            <person name="Sun Q."/>
            <person name="Zhou Y."/>
        </authorList>
    </citation>
    <scope>NUCLEOTIDE SEQUENCE</scope>
    <source>
        <strain evidence="1">CGMCC 1.16134</strain>
    </source>
</reference>
<organism evidence="1 2">
    <name type="scientific">Paenibacillus albidus</name>
    <dbReference type="NCBI Taxonomy" id="2041023"/>
    <lineage>
        <taxon>Bacteria</taxon>
        <taxon>Bacillati</taxon>
        <taxon>Bacillota</taxon>
        <taxon>Bacilli</taxon>
        <taxon>Bacillales</taxon>
        <taxon>Paenibacillaceae</taxon>
        <taxon>Paenibacillus</taxon>
    </lineage>
</organism>
<evidence type="ECO:0008006" key="3">
    <source>
        <dbReference type="Google" id="ProtNLM"/>
    </source>
</evidence>
<accession>A0A917FDR0</accession>
<dbReference type="AlphaFoldDB" id="A0A917FDR0"/>
<evidence type="ECO:0000313" key="1">
    <source>
        <dbReference type="EMBL" id="GGF69529.1"/>
    </source>
</evidence>
<sequence>MGRDASSTEQFWKAPSFCYDGEDRVTFNLQGTGFFRLIFHTGAKVKERTEQGPLIEDKSGLLEWAGSDRAIMKFTDKLDIEAKKADLVDIVAKWIQVT</sequence>
<reference evidence="1" key="1">
    <citation type="journal article" date="2014" name="Int. J. Syst. Evol. Microbiol.">
        <title>Complete genome sequence of Corynebacterium casei LMG S-19264T (=DSM 44701T), isolated from a smear-ripened cheese.</title>
        <authorList>
            <consortium name="US DOE Joint Genome Institute (JGI-PGF)"/>
            <person name="Walter F."/>
            <person name="Albersmeier A."/>
            <person name="Kalinowski J."/>
            <person name="Ruckert C."/>
        </authorList>
    </citation>
    <scope>NUCLEOTIDE SEQUENCE</scope>
    <source>
        <strain evidence="1">CGMCC 1.16134</strain>
    </source>
</reference>
<keyword evidence="2" id="KW-1185">Reference proteome</keyword>
<evidence type="ECO:0000313" key="2">
    <source>
        <dbReference type="Proteomes" id="UP000637643"/>
    </source>
</evidence>
<protein>
    <recommendedName>
        <fullName evidence="3">DUF1801 domain-containing protein</fullName>
    </recommendedName>
</protein>
<dbReference type="RefSeq" id="WP_229696021.1">
    <property type="nucleotide sequence ID" value="NZ_BMKR01000004.1"/>
</dbReference>
<proteinExistence type="predicted"/>
<dbReference type="Proteomes" id="UP000637643">
    <property type="component" value="Unassembled WGS sequence"/>
</dbReference>
<gene>
    <name evidence="1" type="ORF">GCM10010912_13340</name>
</gene>
<dbReference type="EMBL" id="BMKR01000004">
    <property type="protein sequence ID" value="GGF69529.1"/>
    <property type="molecule type" value="Genomic_DNA"/>
</dbReference>